<feature type="domain" description="DUF4216" evidence="1">
    <location>
        <begin position="144"/>
        <end position="175"/>
    </location>
</feature>
<keyword evidence="3" id="KW-1185">Reference proteome</keyword>
<name>A0A9J5WB14_SOLCO</name>
<sequence>MHYETGGGLKHEFIDGVRDFIEHTMTVDIFKNNGLVRCHCSACGMESEQYFDEAPNEEAIRLYDQLEKSSRPLCEGSLHSALRNRPNHYNEGDIDPLFPPISIFNQIGRGLKNRGKRSFTSMEMQSGVTHILLNCPKIQPYLKQSYDPFIIAHNAKLVYYAPYPLRRDKADWWVVIKTKLVGRIEIDNVLDVAYQNEVEIVQ</sequence>
<dbReference type="EMBL" id="JACXVP010000012">
    <property type="protein sequence ID" value="KAG5572272.1"/>
    <property type="molecule type" value="Genomic_DNA"/>
</dbReference>
<gene>
    <name evidence="2" type="ORF">H5410_062038</name>
</gene>
<proteinExistence type="predicted"/>
<dbReference type="AlphaFoldDB" id="A0A9J5WB14"/>
<evidence type="ECO:0000259" key="1">
    <source>
        <dbReference type="Pfam" id="PF13952"/>
    </source>
</evidence>
<dbReference type="Pfam" id="PF13952">
    <property type="entry name" value="DUF4216"/>
    <property type="match status" value="1"/>
</dbReference>
<accession>A0A9J5WB14</accession>
<evidence type="ECO:0000313" key="3">
    <source>
        <dbReference type="Proteomes" id="UP000824120"/>
    </source>
</evidence>
<reference evidence="2 3" key="1">
    <citation type="submission" date="2020-09" db="EMBL/GenBank/DDBJ databases">
        <title>De no assembly of potato wild relative species, Solanum commersonii.</title>
        <authorList>
            <person name="Cho K."/>
        </authorList>
    </citation>
    <scope>NUCLEOTIDE SEQUENCE [LARGE SCALE GENOMIC DNA]</scope>
    <source>
        <strain evidence="2">LZ3.2</strain>
        <tissue evidence="2">Leaf</tissue>
    </source>
</reference>
<dbReference type="InterPro" id="IPR025312">
    <property type="entry name" value="DUF4216"/>
</dbReference>
<dbReference type="OrthoDB" id="1748634at2759"/>
<dbReference type="Proteomes" id="UP000824120">
    <property type="component" value="Chromosome 12"/>
</dbReference>
<protein>
    <recommendedName>
        <fullName evidence="1">DUF4216 domain-containing protein</fullName>
    </recommendedName>
</protein>
<evidence type="ECO:0000313" key="2">
    <source>
        <dbReference type="EMBL" id="KAG5572272.1"/>
    </source>
</evidence>
<comment type="caution">
    <text evidence="2">The sequence shown here is derived from an EMBL/GenBank/DDBJ whole genome shotgun (WGS) entry which is preliminary data.</text>
</comment>
<organism evidence="2 3">
    <name type="scientific">Solanum commersonii</name>
    <name type="common">Commerson's wild potato</name>
    <name type="synonym">Commerson's nightshade</name>
    <dbReference type="NCBI Taxonomy" id="4109"/>
    <lineage>
        <taxon>Eukaryota</taxon>
        <taxon>Viridiplantae</taxon>
        <taxon>Streptophyta</taxon>
        <taxon>Embryophyta</taxon>
        <taxon>Tracheophyta</taxon>
        <taxon>Spermatophyta</taxon>
        <taxon>Magnoliopsida</taxon>
        <taxon>eudicotyledons</taxon>
        <taxon>Gunneridae</taxon>
        <taxon>Pentapetalae</taxon>
        <taxon>asterids</taxon>
        <taxon>lamiids</taxon>
        <taxon>Solanales</taxon>
        <taxon>Solanaceae</taxon>
        <taxon>Solanoideae</taxon>
        <taxon>Solaneae</taxon>
        <taxon>Solanum</taxon>
    </lineage>
</organism>